<dbReference type="Pfam" id="PF16850">
    <property type="entry name" value="Inhibitor_I66"/>
    <property type="match status" value="1"/>
</dbReference>
<dbReference type="GO" id="GO:0004867">
    <property type="term" value="F:serine-type endopeptidase inhibitor activity"/>
    <property type="evidence" value="ECO:0007669"/>
    <property type="project" value="InterPro"/>
</dbReference>
<comment type="caution">
    <text evidence="1">The sequence shown here is derived from an EMBL/GenBank/DDBJ whole genome shotgun (WGS) entry which is preliminary data.</text>
</comment>
<proteinExistence type="predicted"/>
<organism evidence="1 2">
    <name type="scientific">Macrolepiota fuliginosa MF-IS2</name>
    <dbReference type="NCBI Taxonomy" id="1400762"/>
    <lineage>
        <taxon>Eukaryota</taxon>
        <taxon>Fungi</taxon>
        <taxon>Dikarya</taxon>
        <taxon>Basidiomycota</taxon>
        <taxon>Agaricomycotina</taxon>
        <taxon>Agaricomycetes</taxon>
        <taxon>Agaricomycetidae</taxon>
        <taxon>Agaricales</taxon>
        <taxon>Agaricineae</taxon>
        <taxon>Agaricaceae</taxon>
        <taxon>Macrolepiota</taxon>
    </lineage>
</organism>
<keyword evidence="2" id="KW-1185">Reference proteome</keyword>
<dbReference type="InterPro" id="IPR031755">
    <property type="entry name" value="Inhibitor_I66"/>
</dbReference>
<reference evidence="1" key="1">
    <citation type="submission" date="2020-11" db="EMBL/GenBank/DDBJ databases">
        <authorList>
            <consortium name="DOE Joint Genome Institute"/>
            <person name="Ahrendt S."/>
            <person name="Riley R."/>
            <person name="Andreopoulos W."/>
            <person name="Labutti K."/>
            <person name="Pangilinan J."/>
            <person name="Ruiz-Duenas F.J."/>
            <person name="Barrasa J.M."/>
            <person name="Sanchez-Garcia M."/>
            <person name="Camarero S."/>
            <person name="Miyauchi S."/>
            <person name="Serrano A."/>
            <person name="Linde D."/>
            <person name="Babiker R."/>
            <person name="Drula E."/>
            <person name="Ayuso-Fernandez I."/>
            <person name="Pacheco R."/>
            <person name="Padilla G."/>
            <person name="Ferreira P."/>
            <person name="Barriuso J."/>
            <person name="Kellner H."/>
            <person name="Castanera R."/>
            <person name="Alfaro M."/>
            <person name="Ramirez L."/>
            <person name="Pisabarro A.G."/>
            <person name="Kuo A."/>
            <person name="Tritt A."/>
            <person name="Lipzen A."/>
            <person name="He G."/>
            <person name="Yan M."/>
            <person name="Ng V."/>
            <person name="Cullen D."/>
            <person name="Martin F."/>
            <person name="Rosso M.-N."/>
            <person name="Henrissat B."/>
            <person name="Hibbett D."/>
            <person name="Martinez A.T."/>
            <person name="Grigoriev I.V."/>
        </authorList>
    </citation>
    <scope>NUCLEOTIDE SEQUENCE</scope>
    <source>
        <strain evidence="1">MF-IS2</strain>
    </source>
</reference>
<dbReference type="OrthoDB" id="3439489at2759"/>
<dbReference type="Proteomes" id="UP000807342">
    <property type="component" value="Unassembled WGS sequence"/>
</dbReference>
<sequence length="155" mass="17339">MGVLNGDQLPVDTEDQGIILGEGIIQGVKRLPNERYILSSRKAPTANIDNWLFARLEEQGKRTEWMITLVSGDSGHYHLYGVILVQVQLKFIMKAENPLCIRSGVAPSARCEALDTWVNGVGPMINTLWVNCRLGTDWTYKGLAFYSPRLSTLFV</sequence>
<accession>A0A9P5X6W4</accession>
<name>A0A9P5X6W4_9AGAR</name>
<evidence type="ECO:0000313" key="2">
    <source>
        <dbReference type="Proteomes" id="UP000807342"/>
    </source>
</evidence>
<dbReference type="EMBL" id="MU151319">
    <property type="protein sequence ID" value="KAF9445185.1"/>
    <property type="molecule type" value="Genomic_DNA"/>
</dbReference>
<dbReference type="AlphaFoldDB" id="A0A9P5X6W4"/>
<evidence type="ECO:0000313" key="1">
    <source>
        <dbReference type="EMBL" id="KAF9445185.1"/>
    </source>
</evidence>
<protein>
    <submittedName>
        <fullName evidence="1">Uncharacterized protein</fullName>
    </submittedName>
</protein>
<dbReference type="Gene3D" id="2.80.10.50">
    <property type="match status" value="1"/>
</dbReference>
<gene>
    <name evidence="1" type="ORF">P691DRAFT_785564</name>
</gene>